<keyword evidence="2" id="KW-0614">Plasmid</keyword>
<evidence type="ECO:0000259" key="1">
    <source>
        <dbReference type="Pfam" id="PF00248"/>
    </source>
</evidence>
<dbReference type="InterPro" id="IPR036812">
    <property type="entry name" value="NAD(P)_OxRdtase_dom_sf"/>
</dbReference>
<keyword evidence="3" id="KW-1185">Reference proteome</keyword>
<dbReference type="KEGG" id="mmed:Mame_04711"/>
<dbReference type="PANTHER" id="PTHR42686:SF1">
    <property type="entry name" value="GH17980P-RELATED"/>
    <property type="match status" value="1"/>
</dbReference>
<dbReference type="EMBL" id="CP020331">
    <property type="protein sequence ID" value="AQZ54003.1"/>
    <property type="molecule type" value="Genomic_DNA"/>
</dbReference>
<dbReference type="EC" id="1.1.1.107" evidence="2"/>
<geneLocation type="plasmid" evidence="3">
    <name>pmm593</name>
</geneLocation>
<dbReference type="InterPro" id="IPR023210">
    <property type="entry name" value="NADP_OxRdtase_dom"/>
</dbReference>
<dbReference type="eggNOG" id="COG0667">
    <property type="taxonomic scope" value="Bacteria"/>
</dbReference>
<dbReference type="Pfam" id="PF00248">
    <property type="entry name" value="Aldo_ket_red"/>
    <property type="match status" value="1"/>
</dbReference>
<name>A0A1U9Z8F9_9HYPH</name>
<dbReference type="GO" id="GO:0005829">
    <property type="term" value="C:cytosol"/>
    <property type="evidence" value="ECO:0007669"/>
    <property type="project" value="TreeGrafter"/>
</dbReference>
<evidence type="ECO:0000313" key="3">
    <source>
        <dbReference type="Proteomes" id="UP000191135"/>
    </source>
</evidence>
<protein>
    <submittedName>
        <fullName evidence="2">Pyridoxal 4-dehydrogenase</fullName>
        <ecNumber evidence="2">1.1.1.107</ecNumber>
    </submittedName>
</protein>
<dbReference type="SUPFAM" id="SSF51430">
    <property type="entry name" value="NAD(P)-linked oxidoreductase"/>
    <property type="match status" value="1"/>
</dbReference>
<dbReference type="GO" id="GO:0050235">
    <property type="term" value="F:pyridoxal 4-dehydrogenase activity"/>
    <property type="evidence" value="ECO:0007669"/>
    <property type="project" value="UniProtKB-EC"/>
</dbReference>
<organism evidence="2 3">
    <name type="scientific">Martelella mediterranea DSM 17316</name>
    <dbReference type="NCBI Taxonomy" id="1122214"/>
    <lineage>
        <taxon>Bacteria</taxon>
        <taxon>Pseudomonadati</taxon>
        <taxon>Pseudomonadota</taxon>
        <taxon>Alphaproteobacteria</taxon>
        <taxon>Hyphomicrobiales</taxon>
        <taxon>Aurantimonadaceae</taxon>
        <taxon>Martelella</taxon>
    </lineage>
</organism>
<proteinExistence type="predicted"/>
<reference evidence="2 3" key="1">
    <citation type="submission" date="2017-03" db="EMBL/GenBank/DDBJ databases">
        <title>Foreign affairs: Plasmid Transfer between Roseobacters and Rhizobia.</title>
        <authorList>
            <person name="Bartling P."/>
            <person name="Bunk B."/>
            <person name="Overmann J."/>
            <person name="Brinkmann H."/>
            <person name="Petersen J."/>
        </authorList>
    </citation>
    <scope>NUCLEOTIDE SEQUENCE [LARGE SCALE GENOMIC DNA]</scope>
    <source>
        <strain evidence="2 3">MACL11</strain>
        <plasmid evidence="3">Plasmid pmm593</plasmid>
    </source>
</reference>
<dbReference type="PANTHER" id="PTHR42686">
    <property type="entry name" value="GH17980P-RELATED"/>
    <property type="match status" value="1"/>
</dbReference>
<accession>A0A1U9Z8F9</accession>
<dbReference type="Gene3D" id="3.20.20.100">
    <property type="entry name" value="NADP-dependent oxidoreductase domain"/>
    <property type="match status" value="1"/>
</dbReference>
<dbReference type="Proteomes" id="UP000191135">
    <property type="component" value="Plasmid pMM593"/>
</dbReference>
<dbReference type="AlphaFoldDB" id="A0A1U9Z8F9"/>
<gene>
    <name evidence="2" type="primary">pld1_3</name>
    <name evidence="2" type="ORF">Mame_04711</name>
</gene>
<dbReference type="RefSeq" id="WP_018064019.1">
    <property type="nucleotide sequence ID" value="NZ_AQWH01000005.1"/>
</dbReference>
<evidence type="ECO:0000313" key="2">
    <source>
        <dbReference type="EMBL" id="AQZ54003.1"/>
    </source>
</evidence>
<sequence length="320" mass="34945">MAKEGHKARIAFGCAAIAGLYEPVSMDDSRDVLEAAWDAGIRRFDTAPFYGLGLSEQRVGDFLREKPRVSFTLSSKVGRLLEPLDDDAPDPPLGHLRHKVRFDYSHDGIMRSYERSLARLGLDRIDILYVHDIGEFAHGPEENQRHMRDLTGSGLRALERLKAEGAIAGFGLGVNETAVCLDLMDHAHFDEILLAGRYTLLDRSAEAALLPRAEAAGTRLVIGGVFNSGILATGPGPDAHFNYEPATPEIQEKVAAIGEIAGRYGLALPEAAINFPAAHPTVSHILIGTGKRKSLLRNLEQFGTTLPRQLLDEVQPLTIR</sequence>
<dbReference type="InterPro" id="IPR020471">
    <property type="entry name" value="AKR"/>
</dbReference>
<keyword evidence="2" id="KW-0560">Oxidoreductase</keyword>
<feature type="domain" description="NADP-dependent oxidoreductase" evidence="1">
    <location>
        <begin position="9"/>
        <end position="314"/>
    </location>
</feature>